<dbReference type="OrthoDB" id="164768at2"/>
<organism evidence="2 3">
    <name type="scientific">Dictyobacter alpinus</name>
    <dbReference type="NCBI Taxonomy" id="2014873"/>
    <lineage>
        <taxon>Bacteria</taxon>
        <taxon>Bacillati</taxon>
        <taxon>Chloroflexota</taxon>
        <taxon>Ktedonobacteria</taxon>
        <taxon>Ktedonobacterales</taxon>
        <taxon>Dictyobacteraceae</taxon>
        <taxon>Dictyobacter</taxon>
    </lineage>
</organism>
<dbReference type="RefSeq" id="WP_126632052.1">
    <property type="nucleotide sequence ID" value="NZ_BIFT01000003.1"/>
</dbReference>
<keyword evidence="1" id="KW-1133">Transmembrane helix</keyword>
<protein>
    <recommendedName>
        <fullName evidence="4">Conjugal transfer protein TrbL</fullName>
    </recommendedName>
</protein>
<proteinExistence type="predicted"/>
<reference evidence="3" key="1">
    <citation type="submission" date="2018-12" db="EMBL/GenBank/DDBJ databases">
        <title>Tengunoibacter tsumagoiensis gen. nov., sp. nov., Dictyobacter kobayashii sp. nov., D. alpinus sp. nov., and D. joshuensis sp. nov. and description of Dictyobacteraceae fam. nov. within the order Ktedonobacterales isolated from Tengu-no-mugimeshi.</title>
        <authorList>
            <person name="Wang C.M."/>
            <person name="Zheng Y."/>
            <person name="Sakai Y."/>
            <person name="Toyoda A."/>
            <person name="Minakuchi Y."/>
            <person name="Abe K."/>
            <person name="Yokota A."/>
            <person name="Yabe S."/>
        </authorList>
    </citation>
    <scope>NUCLEOTIDE SEQUENCE [LARGE SCALE GENOMIC DNA]</scope>
    <source>
        <strain evidence="3">Uno16</strain>
    </source>
</reference>
<name>A0A402BL23_9CHLR</name>
<gene>
    <name evidence="2" type="ORF">KDA_75250</name>
</gene>
<evidence type="ECO:0000313" key="3">
    <source>
        <dbReference type="Proteomes" id="UP000287171"/>
    </source>
</evidence>
<keyword evidence="1" id="KW-0812">Transmembrane</keyword>
<evidence type="ECO:0008006" key="4">
    <source>
        <dbReference type="Google" id="ProtNLM"/>
    </source>
</evidence>
<keyword evidence="1" id="KW-0472">Membrane</keyword>
<dbReference type="Proteomes" id="UP000287171">
    <property type="component" value="Unassembled WGS sequence"/>
</dbReference>
<keyword evidence="3" id="KW-1185">Reference proteome</keyword>
<accession>A0A402BL23</accession>
<feature type="transmembrane region" description="Helical" evidence="1">
    <location>
        <begin position="188"/>
        <end position="208"/>
    </location>
</feature>
<dbReference type="EMBL" id="BIFT01000003">
    <property type="protein sequence ID" value="GCE32041.1"/>
    <property type="molecule type" value="Genomic_DNA"/>
</dbReference>
<feature type="transmembrane region" description="Helical" evidence="1">
    <location>
        <begin position="228"/>
        <end position="261"/>
    </location>
</feature>
<sequence length="298" mass="31861">MHFFLTGLVMADLIGDLGNAVANGIGQFFSGLIGNILNNLNDAIGPIVALMGNTPLNLTTANPVINGAWQTMVGVADAFLGLYVIMKIIQIMHGEATGTTHIPLGQFVPKVILTVILIHASSFLGQELLIIVNALCELVRTNVQDLARQVNGGKLFDTNQVLGLSVVLAIIFGFSMVRVVFQAVKRVVFFNVLYVLSGPAFLMSLDAQTAPWFQFWLRTYLVTALEQFLQFFTFGLGFQFLIATKTTGFTGFVLAIALLNLTAEIPSLMSRFASSSGGSAPGLGSLVRGAMTAAALLI</sequence>
<evidence type="ECO:0000313" key="2">
    <source>
        <dbReference type="EMBL" id="GCE32041.1"/>
    </source>
</evidence>
<comment type="caution">
    <text evidence="2">The sequence shown here is derived from an EMBL/GenBank/DDBJ whole genome shotgun (WGS) entry which is preliminary data.</text>
</comment>
<feature type="transmembrane region" description="Helical" evidence="1">
    <location>
        <begin position="161"/>
        <end position="181"/>
    </location>
</feature>
<evidence type="ECO:0000256" key="1">
    <source>
        <dbReference type="SAM" id="Phobius"/>
    </source>
</evidence>
<dbReference type="AlphaFoldDB" id="A0A402BL23"/>